<feature type="domain" description="Aminoacyl-transfer RNA synthetases class-II family profile" evidence="5">
    <location>
        <begin position="27"/>
        <end position="337"/>
    </location>
</feature>
<comment type="subcellular location">
    <subcellularLocation>
        <location evidence="3">Cytoplasm</location>
    </subcellularLocation>
</comment>
<sequence>MVNKVKGTIDYSIEQYKNKRLVLNNFEFVAEKFGFNFIETPILEYSELFKRSNEQSEMVKKEMFEFLDKGGREIVLRPEGTASFVRSYINNKWYAQNEVDKFAYWGPMFRYERPQAGRYRQFYQAGVEYVGPKSPFKDVHVIMTATTLLEWVSLENSKNIKLHINSIGDATTRENYQKALKEFLLPYKDQLSEISQERLESNNVLRILDDKIDSKLPFMKNAPKIAKFYSVESQKYFKDVLNLLDFYDVDYKINPNLVRGLDYYDEVVFEFVLETKEGQNTIIGGGRYSNLIKQLGGPDVSSVGFGFGVDRLLDLIESEPIPEPSHEVPNIGTVINPDFILAASSKQSTLENLFALYFEFIYDENIYSVNFVPELTKSKKIFEMAKKQQTKYLIYEDELISNPDVVFIKNMENGKKMQLDISDASEAFDQIMDFVDLD</sequence>
<dbReference type="RefSeq" id="WP_036433932.1">
    <property type="nucleotide sequence ID" value="NZ_LR215039.1"/>
</dbReference>
<feature type="binding site" evidence="4">
    <location>
        <begin position="263"/>
        <end position="264"/>
    </location>
    <ligand>
        <name>L-histidine</name>
        <dbReference type="ChEBI" id="CHEBI:57595"/>
    </ligand>
</feature>
<dbReference type="EMBL" id="LR215039">
    <property type="protein sequence ID" value="VEU76104.1"/>
    <property type="molecule type" value="Genomic_DNA"/>
</dbReference>
<dbReference type="GO" id="GO:0006427">
    <property type="term" value="P:histidyl-tRNA aminoacylation"/>
    <property type="evidence" value="ECO:0007669"/>
    <property type="project" value="UniProtKB-UniRule"/>
</dbReference>
<evidence type="ECO:0000313" key="6">
    <source>
        <dbReference type="EMBL" id="VEU76104.1"/>
    </source>
</evidence>
<proteinExistence type="inferred from homology"/>
<dbReference type="InterPro" id="IPR006195">
    <property type="entry name" value="aa-tRNA-synth_II"/>
</dbReference>
<dbReference type="Proteomes" id="UP000289497">
    <property type="component" value="Chromosome"/>
</dbReference>
<evidence type="ECO:0000259" key="5">
    <source>
        <dbReference type="PROSITE" id="PS50862"/>
    </source>
</evidence>
<feature type="binding site" evidence="4">
    <location>
        <position position="128"/>
    </location>
    <ligand>
        <name>L-histidine</name>
        <dbReference type="ChEBI" id="CHEBI:57595"/>
    </ligand>
</feature>
<dbReference type="GO" id="GO:0004821">
    <property type="term" value="F:histidine-tRNA ligase activity"/>
    <property type="evidence" value="ECO:0007669"/>
    <property type="project" value="UniProtKB-UniRule"/>
</dbReference>
<feature type="binding site" evidence="4">
    <location>
        <begin position="79"/>
        <end position="81"/>
    </location>
    <ligand>
        <name>L-histidine</name>
        <dbReference type="ChEBI" id="CHEBI:57595"/>
    </ligand>
</feature>
<dbReference type="SUPFAM" id="SSF55681">
    <property type="entry name" value="Class II aaRS and biotin synthetases"/>
    <property type="match status" value="1"/>
</dbReference>
<comment type="similarity">
    <text evidence="1 3">Belongs to the class-II aminoacyl-tRNA synthetase family.</text>
</comment>
<comment type="subunit">
    <text evidence="3">Homodimer.</text>
</comment>
<name>A0A449B676_9BACT</name>
<dbReference type="GO" id="GO:0005524">
    <property type="term" value="F:ATP binding"/>
    <property type="evidence" value="ECO:0007669"/>
    <property type="project" value="UniProtKB-UniRule"/>
</dbReference>
<dbReference type="AlphaFoldDB" id="A0A449B676"/>
<keyword evidence="7" id="KW-1185">Reference proteome</keyword>
<dbReference type="PANTHER" id="PTHR43707">
    <property type="entry name" value="HISTIDYL-TRNA SYNTHETASE"/>
    <property type="match status" value="1"/>
</dbReference>
<feature type="binding site" evidence="4">
    <location>
        <position position="259"/>
    </location>
    <ligand>
        <name>L-histidine</name>
        <dbReference type="ChEBI" id="CHEBI:57595"/>
    </ligand>
</feature>
<dbReference type="InterPro" id="IPR004516">
    <property type="entry name" value="HisRS/HisZ"/>
</dbReference>
<keyword evidence="3 6" id="KW-0436">Ligase</keyword>
<dbReference type="NCBIfam" id="TIGR00442">
    <property type="entry name" value="hisS"/>
    <property type="match status" value="1"/>
</dbReference>
<keyword evidence="2 3" id="KW-0067">ATP-binding</keyword>
<evidence type="ECO:0000313" key="7">
    <source>
        <dbReference type="Proteomes" id="UP000289497"/>
    </source>
</evidence>
<dbReference type="InterPro" id="IPR045864">
    <property type="entry name" value="aa-tRNA-synth_II/BPL/LPL"/>
</dbReference>
<dbReference type="PIRSF" id="PIRSF001549">
    <property type="entry name" value="His-tRNA_synth"/>
    <property type="match status" value="1"/>
</dbReference>
<dbReference type="InterPro" id="IPR015807">
    <property type="entry name" value="His-tRNA-ligase"/>
</dbReference>
<comment type="catalytic activity">
    <reaction evidence="3">
        <text>tRNA(His) + L-histidine + ATP = L-histidyl-tRNA(His) + AMP + diphosphate + H(+)</text>
        <dbReference type="Rhea" id="RHEA:17313"/>
        <dbReference type="Rhea" id="RHEA-COMP:9665"/>
        <dbReference type="Rhea" id="RHEA-COMP:9689"/>
        <dbReference type="ChEBI" id="CHEBI:15378"/>
        <dbReference type="ChEBI" id="CHEBI:30616"/>
        <dbReference type="ChEBI" id="CHEBI:33019"/>
        <dbReference type="ChEBI" id="CHEBI:57595"/>
        <dbReference type="ChEBI" id="CHEBI:78442"/>
        <dbReference type="ChEBI" id="CHEBI:78527"/>
        <dbReference type="ChEBI" id="CHEBI:456215"/>
        <dbReference type="EC" id="6.1.1.21"/>
    </reaction>
</comment>
<dbReference type="PROSITE" id="PS50862">
    <property type="entry name" value="AA_TRNA_LIGASE_II"/>
    <property type="match status" value="1"/>
</dbReference>
<feature type="binding site" evidence="4">
    <location>
        <position position="124"/>
    </location>
    <ligand>
        <name>L-histidine</name>
        <dbReference type="ChEBI" id="CHEBI:57595"/>
    </ligand>
</feature>
<evidence type="ECO:0000256" key="1">
    <source>
        <dbReference type="ARBA" id="ARBA00008226"/>
    </source>
</evidence>
<organism evidence="6 7">
    <name type="scientific">Mycoplasmopsis columboralis</name>
    <dbReference type="NCBI Taxonomy" id="171282"/>
    <lineage>
        <taxon>Bacteria</taxon>
        <taxon>Bacillati</taxon>
        <taxon>Mycoplasmatota</taxon>
        <taxon>Mycoplasmoidales</taxon>
        <taxon>Metamycoplasmataceae</taxon>
        <taxon>Mycoplasmopsis</taxon>
    </lineage>
</organism>
<keyword evidence="3" id="KW-0963">Cytoplasm</keyword>
<protein>
    <recommendedName>
        <fullName evidence="3">Histidine--tRNA ligase</fullName>
        <ecNumber evidence="3">6.1.1.21</ecNumber>
    </recommendedName>
    <alternativeName>
        <fullName evidence="3">Histidyl-tRNA synthetase</fullName>
        <shortName evidence="3">HisRS</shortName>
    </alternativeName>
</protein>
<dbReference type="GO" id="GO:0005737">
    <property type="term" value="C:cytoplasm"/>
    <property type="evidence" value="ECO:0007669"/>
    <property type="project" value="UniProtKB-SubCell"/>
</dbReference>
<evidence type="ECO:0000256" key="2">
    <source>
        <dbReference type="ARBA" id="ARBA00022840"/>
    </source>
</evidence>
<dbReference type="Gene3D" id="3.30.930.10">
    <property type="entry name" value="Bira Bifunctional Protein, Domain 2"/>
    <property type="match status" value="1"/>
</dbReference>
<keyword evidence="3" id="KW-0648">Protein biosynthesis</keyword>
<keyword evidence="3" id="KW-0547">Nucleotide-binding</keyword>
<dbReference type="CDD" id="cd00773">
    <property type="entry name" value="HisRS-like_core"/>
    <property type="match status" value="1"/>
</dbReference>
<dbReference type="KEGG" id="mcou:NCTC10179_00269"/>
<dbReference type="PANTHER" id="PTHR43707:SF1">
    <property type="entry name" value="HISTIDINE--TRNA LIGASE, MITOCHONDRIAL-RELATED"/>
    <property type="match status" value="1"/>
</dbReference>
<dbReference type="Pfam" id="PF13393">
    <property type="entry name" value="tRNA-synt_His"/>
    <property type="match status" value="1"/>
</dbReference>
<evidence type="ECO:0000256" key="4">
    <source>
        <dbReference type="PIRSR" id="PIRSR001549-1"/>
    </source>
</evidence>
<keyword evidence="3 6" id="KW-0030">Aminoacyl-tRNA synthetase</keyword>
<dbReference type="HAMAP" id="MF_00127">
    <property type="entry name" value="His_tRNA_synth"/>
    <property type="match status" value="1"/>
</dbReference>
<reference evidence="6 7" key="1">
    <citation type="submission" date="2019-01" db="EMBL/GenBank/DDBJ databases">
        <authorList>
            <consortium name="Pathogen Informatics"/>
        </authorList>
    </citation>
    <scope>NUCLEOTIDE SEQUENCE [LARGE SCALE GENOMIC DNA]</scope>
    <source>
        <strain evidence="6 7">NCTC10179</strain>
    </source>
</reference>
<dbReference type="InterPro" id="IPR041715">
    <property type="entry name" value="HisRS-like_core"/>
</dbReference>
<evidence type="ECO:0000256" key="3">
    <source>
        <dbReference type="HAMAP-Rule" id="MF_00127"/>
    </source>
</evidence>
<feature type="binding site" evidence="4">
    <location>
        <position position="110"/>
    </location>
    <ligand>
        <name>L-histidine</name>
        <dbReference type="ChEBI" id="CHEBI:57595"/>
    </ligand>
</feature>
<accession>A0A449B676</accession>
<dbReference type="EC" id="6.1.1.21" evidence="3"/>
<gene>
    <name evidence="3 6" type="primary">hisS</name>
    <name evidence="6" type="ORF">NCTC10179_00269</name>
</gene>
<dbReference type="OrthoDB" id="9800814at2"/>